<dbReference type="Proteomes" id="UP000635565">
    <property type="component" value="Unassembled WGS sequence"/>
</dbReference>
<evidence type="ECO:0000313" key="3">
    <source>
        <dbReference type="Proteomes" id="UP000635565"/>
    </source>
</evidence>
<dbReference type="SUPFAM" id="SSF53335">
    <property type="entry name" value="S-adenosyl-L-methionine-dependent methyltransferases"/>
    <property type="match status" value="1"/>
</dbReference>
<feature type="domain" description="Methyltransferase type 11" evidence="1">
    <location>
        <begin position="224"/>
        <end position="315"/>
    </location>
</feature>
<evidence type="ECO:0000313" key="2">
    <source>
        <dbReference type="EMBL" id="GHO83690.1"/>
    </source>
</evidence>
<dbReference type="InterPro" id="IPR029063">
    <property type="entry name" value="SAM-dependent_MTases_sf"/>
</dbReference>
<organism evidence="2 3">
    <name type="scientific">Dictyobacter formicarum</name>
    <dbReference type="NCBI Taxonomy" id="2778368"/>
    <lineage>
        <taxon>Bacteria</taxon>
        <taxon>Bacillati</taxon>
        <taxon>Chloroflexota</taxon>
        <taxon>Ktedonobacteria</taxon>
        <taxon>Ktedonobacterales</taxon>
        <taxon>Dictyobacteraceae</taxon>
        <taxon>Dictyobacter</taxon>
    </lineage>
</organism>
<keyword evidence="3" id="KW-1185">Reference proteome</keyword>
<gene>
    <name evidence="2" type="ORF">KSZ_16960</name>
</gene>
<dbReference type="Pfam" id="PF08241">
    <property type="entry name" value="Methyltransf_11"/>
    <property type="match status" value="1"/>
</dbReference>
<dbReference type="CDD" id="cd02440">
    <property type="entry name" value="AdoMet_MTases"/>
    <property type="match status" value="1"/>
</dbReference>
<name>A0ABQ3VC10_9CHLR</name>
<protein>
    <recommendedName>
        <fullName evidence="1">Methyltransferase type 11 domain-containing protein</fullName>
    </recommendedName>
</protein>
<sequence>MKSIYTEVKVLVSATVWWETLFSVLAILENIDINYTLVESSALFAQGVVLQEKPIHAQTAPNGLELSIQWDLMQRVAEAFGVREKPERQAGCESFHVPYQGLTVTFYSYLNTVVVTDPDRLQLQHMNRTVWVKALDYYLHAYPEDHPVTLAVQRYFQQLQQHNSALNQSAWNQAAYDAWVQRHGPPQVQAARIQKDPQTRLASLNKYLPPIAGKKVINLLGSHGTKAIALAILGAQVTIVDMSQENAHYAREVAAAARVQLRYLVTDVLKLSPQELDGSYDLVFMELGILHYFVDLAPLARIVQQLLRSGGRLILQDFHPVSTKLLSSKGKKHKVSGNYFDKSLHATDVAFSKHLTEKDATDIQQVYQRYWNLGEIITAFAATGLVIQRLDEEPNSKIDDMGIPKTFTLVAER</sequence>
<evidence type="ECO:0000259" key="1">
    <source>
        <dbReference type="Pfam" id="PF08241"/>
    </source>
</evidence>
<dbReference type="InterPro" id="IPR013216">
    <property type="entry name" value="Methyltransf_11"/>
</dbReference>
<proteinExistence type="predicted"/>
<reference evidence="2 3" key="1">
    <citation type="journal article" date="2021" name="Int. J. Syst. Evol. Microbiol.">
        <title>Reticulibacter mediterranei gen. nov., sp. nov., within the new family Reticulibacteraceae fam. nov., and Ktedonospora formicarum gen. nov., sp. nov., Ktedonobacter robiniae sp. nov., Dictyobacter formicarum sp. nov. and Dictyobacter arantiisoli sp. nov., belonging to the class Ktedonobacteria.</title>
        <authorList>
            <person name="Yabe S."/>
            <person name="Zheng Y."/>
            <person name="Wang C.M."/>
            <person name="Sakai Y."/>
            <person name="Abe K."/>
            <person name="Yokota A."/>
            <person name="Donadio S."/>
            <person name="Cavaletti L."/>
            <person name="Monciardini P."/>
        </authorList>
    </citation>
    <scope>NUCLEOTIDE SEQUENCE [LARGE SCALE GENOMIC DNA]</scope>
    <source>
        <strain evidence="2 3">SOSP1-9</strain>
    </source>
</reference>
<dbReference type="EMBL" id="BNJJ01000004">
    <property type="protein sequence ID" value="GHO83690.1"/>
    <property type="molecule type" value="Genomic_DNA"/>
</dbReference>
<comment type="caution">
    <text evidence="2">The sequence shown here is derived from an EMBL/GenBank/DDBJ whole genome shotgun (WGS) entry which is preliminary data.</text>
</comment>
<dbReference type="Gene3D" id="3.40.50.150">
    <property type="entry name" value="Vaccinia Virus protein VP39"/>
    <property type="match status" value="1"/>
</dbReference>
<accession>A0ABQ3VC10</accession>